<dbReference type="InterPro" id="IPR037056">
    <property type="entry name" value="RNase_H1_N_sf"/>
</dbReference>
<dbReference type="InterPro" id="IPR017290">
    <property type="entry name" value="RNase_H_bac"/>
</dbReference>
<feature type="compositionally biased region" description="Gly residues" evidence="13">
    <location>
        <begin position="68"/>
        <end position="77"/>
    </location>
</feature>
<keyword evidence="9 11" id="KW-0378">Hydrolase</keyword>
<evidence type="ECO:0000313" key="15">
    <source>
        <dbReference type="EMBL" id="GIO33970.1"/>
    </source>
</evidence>
<dbReference type="InterPro" id="IPR002156">
    <property type="entry name" value="RNaseH_domain"/>
</dbReference>
<comment type="caution">
    <text evidence="15">The sequence shown here is derived from an EMBL/GenBank/DDBJ whole genome shotgun (WGS) entry which is preliminary data.</text>
</comment>
<dbReference type="NCBIfam" id="NF046109">
    <property type="entry name" value="RNaseH_Halikb"/>
    <property type="match status" value="1"/>
</dbReference>
<keyword evidence="10 11" id="KW-0460">Magnesium</keyword>
<comment type="similarity">
    <text evidence="3 11">Belongs to the RNase H family.</text>
</comment>
<keyword evidence="6 11" id="KW-0540">Nuclease</keyword>
<feature type="region of interest" description="Disordered" evidence="13">
    <location>
        <begin position="56"/>
        <end position="83"/>
    </location>
</feature>
<evidence type="ECO:0000256" key="5">
    <source>
        <dbReference type="ARBA" id="ARBA00017721"/>
    </source>
</evidence>
<evidence type="ECO:0000313" key="16">
    <source>
        <dbReference type="Proteomes" id="UP000679779"/>
    </source>
</evidence>
<accession>A0A920CBY9</accession>
<dbReference type="SUPFAM" id="SSF55658">
    <property type="entry name" value="L9 N-domain-like"/>
    <property type="match status" value="1"/>
</dbReference>
<evidence type="ECO:0000256" key="12">
    <source>
        <dbReference type="PIRSR" id="PIRSR037839-1"/>
    </source>
</evidence>
<evidence type="ECO:0000256" key="4">
    <source>
        <dbReference type="ARBA" id="ARBA00012180"/>
    </source>
</evidence>
<dbReference type="GO" id="GO:0046872">
    <property type="term" value="F:metal ion binding"/>
    <property type="evidence" value="ECO:0007669"/>
    <property type="project" value="UniProtKB-KW"/>
</dbReference>
<keyword evidence="7 11" id="KW-0479">Metal-binding</keyword>
<keyword evidence="8 11" id="KW-0255">Endonuclease</keyword>
<dbReference type="Proteomes" id="UP000679779">
    <property type="component" value="Unassembled WGS sequence"/>
</dbReference>
<comment type="catalytic activity">
    <reaction evidence="11">
        <text>Endonucleolytic cleavage to 5'-phosphomonoester.</text>
        <dbReference type="EC" id="3.1.26.4"/>
    </reaction>
</comment>
<reference evidence="15" key="1">
    <citation type="submission" date="2021-03" db="EMBL/GenBank/DDBJ databases">
        <title>Antimicrobial resistance genes in bacteria isolated from Japanese honey, and their potential for conferring macrolide and lincosamide resistance in the American foulbrood pathogen Paenibacillus larvae.</title>
        <authorList>
            <person name="Okamoto M."/>
            <person name="Kumagai M."/>
            <person name="Kanamori H."/>
            <person name="Takamatsu D."/>
        </authorList>
    </citation>
    <scope>NUCLEOTIDE SEQUENCE</scope>
    <source>
        <strain evidence="15">J2TS6</strain>
    </source>
</reference>
<evidence type="ECO:0000256" key="9">
    <source>
        <dbReference type="ARBA" id="ARBA00022801"/>
    </source>
</evidence>
<dbReference type="InterPro" id="IPR036397">
    <property type="entry name" value="RNaseH_sf"/>
</dbReference>
<dbReference type="GO" id="GO:0004523">
    <property type="term" value="F:RNA-DNA hybrid ribonuclease activity"/>
    <property type="evidence" value="ECO:0007669"/>
    <property type="project" value="UniProtKB-UniRule"/>
</dbReference>
<feature type="binding site" evidence="12">
    <location>
        <position position="132"/>
    </location>
    <ligand>
        <name>Mg(2+)</name>
        <dbReference type="ChEBI" id="CHEBI:18420"/>
        <label>2</label>
    </ligand>
</feature>
<dbReference type="Pfam" id="PF01693">
    <property type="entry name" value="Cauli_VI"/>
    <property type="match status" value="1"/>
</dbReference>
<feature type="binding site" evidence="12">
    <location>
        <position position="155"/>
    </location>
    <ligand>
        <name>Mg(2+)</name>
        <dbReference type="ChEBI" id="CHEBI:18420"/>
        <label>2</label>
    </ligand>
</feature>
<comment type="cofactor">
    <cofactor evidence="12">
        <name>Mn(2+)</name>
        <dbReference type="ChEBI" id="CHEBI:29035"/>
    </cofactor>
    <cofactor evidence="12">
        <name>Mg(2+)</name>
        <dbReference type="ChEBI" id="CHEBI:18420"/>
    </cofactor>
    <text evidence="12">Binds 2 metal ions per subunit. Manganese or magnesium.</text>
</comment>
<evidence type="ECO:0000256" key="8">
    <source>
        <dbReference type="ARBA" id="ARBA00022759"/>
    </source>
</evidence>
<dbReference type="GO" id="GO:0003676">
    <property type="term" value="F:nucleic acid binding"/>
    <property type="evidence" value="ECO:0007669"/>
    <property type="project" value="UniProtKB-UniRule"/>
</dbReference>
<name>A0A920CBY9_9BACL</name>
<keyword evidence="16" id="KW-1185">Reference proteome</keyword>
<evidence type="ECO:0000256" key="13">
    <source>
        <dbReference type="SAM" id="MobiDB-lite"/>
    </source>
</evidence>
<dbReference type="SUPFAM" id="SSF53098">
    <property type="entry name" value="Ribonuclease H-like"/>
    <property type="match status" value="1"/>
</dbReference>
<keyword evidence="12" id="KW-0464">Manganese</keyword>
<evidence type="ECO:0000256" key="11">
    <source>
        <dbReference type="PIRNR" id="PIRNR037839"/>
    </source>
</evidence>
<feature type="binding site" evidence="12">
    <location>
        <position position="94"/>
    </location>
    <ligand>
        <name>Mg(2+)</name>
        <dbReference type="ChEBI" id="CHEBI:18420"/>
        <label>1</label>
    </ligand>
</feature>
<evidence type="ECO:0000256" key="3">
    <source>
        <dbReference type="ARBA" id="ARBA00005300"/>
    </source>
</evidence>
<dbReference type="EMBL" id="BORQ01000007">
    <property type="protein sequence ID" value="GIO33970.1"/>
    <property type="molecule type" value="Genomic_DNA"/>
</dbReference>
<comment type="cofactor">
    <cofactor evidence="1">
        <name>Mg(2+)</name>
        <dbReference type="ChEBI" id="CHEBI:18420"/>
    </cofactor>
</comment>
<evidence type="ECO:0000256" key="2">
    <source>
        <dbReference type="ARBA" id="ARBA00004065"/>
    </source>
</evidence>
<keyword evidence="11" id="KW-0963">Cytoplasm</keyword>
<comment type="subcellular location">
    <subcellularLocation>
        <location evidence="11">Cytoplasm</location>
    </subcellularLocation>
</comment>
<dbReference type="AlphaFoldDB" id="A0A920CBY9"/>
<evidence type="ECO:0000256" key="7">
    <source>
        <dbReference type="ARBA" id="ARBA00022723"/>
    </source>
</evidence>
<dbReference type="Gene3D" id="3.30.420.10">
    <property type="entry name" value="Ribonuclease H-like superfamily/Ribonuclease H"/>
    <property type="match status" value="1"/>
</dbReference>
<dbReference type="GO" id="GO:0005737">
    <property type="term" value="C:cytoplasm"/>
    <property type="evidence" value="ECO:0007669"/>
    <property type="project" value="UniProtKB-SubCell"/>
</dbReference>
<proteinExistence type="inferred from homology"/>
<dbReference type="PIRSF" id="PIRSF037839">
    <property type="entry name" value="Ribonuclease_H"/>
    <property type="match status" value="1"/>
</dbReference>
<gene>
    <name evidence="15" type="ORF">J2TS6_51110</name>
</gene>
<evidence type="ECO:0000256" key="10">
    <source>
        <dbReference type="ARBA" id="ARBA00022842"/>
    </source>
</evidence>
<dbReference type="PROSITE" id="PS50879">
    <property type="entry name" value="RNASE_H_1"/>
    <property type="match status" value="1"/>
</dbReference>
<evidence type="ECO:0000256" key="6">
    <source>
        <dbReference type="ARBA" id="ARBA00022722"/>
    </source>
</evidence>
<dbReference type="EC" id="3.1.26.4" evidence="4 11"/>
<dbReference type="InterPro" id="IPR011320">
    <property type="entry name" value="RNase_H1_N"/>
</dbReference>
<dbReference type="Gene3D" id="3.40.970.10">
    <property type="entry name" value="Ribonuclease H1, N-terminal domain"/>
    <property type="match status" value="1"/>
</dbReference>
<dbReference type="InterPro" id="IPR012337">
    <property type="entry name" value="RNaseH-like_sf"/>
</dbReference>
<dbReference type="RefSeq" id="WP_160045533.1">
    <property type="nucleotide sequence ID" value="NZ_BORQ01000007.1"/>
</dbReference>
<sequence>MAKSKYYVVWEGKKPGVYATWAECQTQVNGYADAKYKSYESRAEAEAAFKSGWKGNWGQGKSSAPKTAGGGKSGGRGPSPAGEEEIVYDSISVDVGTRGNPGPVEYKGVDTKTGEILFYVGPIENGTNNLGEFIAIVHALAYLKKLGSNKTVYTDSKTALAWVRNKKPATTLARTESTRKIWELTDRAVQWLENNRYENKILKWNTEKWGEIKADFGRK</sequence>
<feature type="binding site" evidence="12">
    <location>
        <position position="215"/>
    </location>
    <ligand>
        <name>Mg(2+)</name>
        <dbReference type="ChEBI" id="CHEBI:18420"/>
        <label>1</label>
    </ligand>
</feature>
<comment type="function">
    <text evidence="2 11">Endonuclease that specifically degrades the RNA of RNA-DNA hybrids.</text>
</comment>
<evidence type="ECO:0000259" key="14">
    <source>
        <dbReference type="PROSITE" id="PS50879"/>
    </source>
</evidence>
<evidence type="ECO:0000256" key="1">
    <source>
        <dbReference type="ARBA" id="ARBA00001946"/>
    </source>
</evidence>
<feature type="domain" description="RNase H type-1" evidence="14">
    <location>
        <begin position="80"/>
        <end position="219"/>
    </location>
</feature>
<organism evidence="15 16">
    <name type="scientific">Paenibacillus albilobatus</name>
    <dbReference type="NCBI Taxonomy" id="2716884"/>
    <lineage>
        <taxon>Bacteria</taxon>
        <taxon>Bacillati</taxon>
        <taxon>Bacillota</taxon>
        <taxon>Bacilli</taxon>
        <taxon>Bacillales</taxon>
        <taxon>Paenibacillaceae</taxon>
        <taxon>Paenibacillus</taxon>
    </lineage>
</organism>
<protein>
    <recommendedName>
        <fullName evidence="5 11">Ribonuclease H</fullName>
        <ecNumber evidence="4 11">3.1.26.4</ecNumber>
    </recommendedName>
</protein>
<dbReference type="InterPro" id="IPR009027">
    <property type="entry name" value="Ribosomal_bL9/RNase_H1_N"/>
</dbReference>
<dbReference type="FunFam" id="3.40.970.10:FF:000002">
    <property type="entry name" value="Ribonuclease H"/>
    <property type="match status" value="1"/>
</dbReference>